<dbReference type="InterPro" id="IPR011993">
    <property type="entry name" value="PH-like_dom_sf"/>
</dbReference>
<dbReference type="Pfam" id="PF03517">
    <property type="entry name" value="Voldacs"/>
    <property type="match status" value="1"/>
</dbReference>
<accession>A0A8H3F2C4</accession>
<comment type="caution">
    <text evidence="6">The sequence shown here is derived from an EMBL/GenBank/DDBJ whole genome shotgun (WGS) entry which is preliminary data.</text>
</comment>
<comment type="subcellular location">
    <subcellularLocation>
        <location evidence="2">Cytoplasm</location>
    </subcellularLocation>
    <subcellularLocation>
        <location evidence="1">Nucleus</location>
    </subcellularLocation>
</comment>
<dbReference type="GO" id="GO:0005829">
    <property type="term" value="C:cytosol"/>
    <property type="evidence" value="ECO:0007669"/>
    <property type="project" value="TreeGrafter"/>
</dbReference>
<keyword evidence="7" id="KW-1185">Reference proteome</keyword>
<feature type="compositionally biased region" description="Gly residues" evidence="5">
    <location>
        <begin position="279"/>
        <end position="299"/>
    </location>
</feature>
<dbReference type="GO" id="GO:0000387">
    <property type="term" value="P:spliceosomal snRNP assembly"/>
    <property type="evidence" value="ECO:0007669"/>
    <property type="project" value="TreeGrafter"/>
</dbReference>
<feature type="region of interest" description="Disordered" evidence="5">
    <location>
        <begin position="202"/>
        <end position="235"/>
    </location>
</feature>
<sequence length="330" mass="34055">MEIIHEPPTSTSFTPLALHHSQTPDSFFSGPPVLHHHSPSASLSLHASDLAAAPALSALANGALRSANGTAAAVNGHGDAAEEADEEIEITGVDVWVTSERFILFSPSLSTGLSIPYPAISLHAVQRPAEGKPASLFLQLLAEAQTFDDHDPDSTISITIVPAAATTAAARTEESLEEVGREASEPESQAQQLYAALSACANLHPDPMSGSDGDGDEEEEGGRGRPGIVFEGDQDVGGVYPLSNGDSGGLGLPPPMPGSGGWITAENVGEFFDEDGNWRGVGGLGQEAAGGAGGLGEGAGLVRSREEDDDGEEVDGEGDGMEETKWRRTE</sequence>
<gene>
    <name evidence="6" type="ORF">ALECFALPRED_009675</name>
</gene>
<reference evidence="6" key="1">
    <citation type="submission" date="2021-03" db="EMBL/GenBank/DDBJ databases">
        <authorList>
            <person name="Tagirdzhanova G."/>
        </authorList>
    </citation>
    <scope>NUCLEOTIDE SEQUENCE</scope>
</reference>
<evidence type="ECO:0000313" key="6">
    <source>
        <dbReference type="EMBL" id="CAF9914702.1"/>
    </source>
</evidence>
<name>A0A8H3F2C4_9LECA</name>
<feature type="compositionally biased region" description="Low complexity" evidence="5">
    <location>
        <begin position="202"/>
        <end position="211"/>
    </location>
</feature>
<dbReference type="Proteomes" id="UP000664203">
    <property type="component" value="Unassembled WGS sequence"/>
</dbReference>
<evidence type="ECO:0000256" key="4">
    <source>
        <dbReference type="ARBA" id="ARBA00023242"/>
    </source>
</evidence>
<dbReference type="AlphaFoldDB" id="A0A8H3F2C4"/>
<dbReference type="Gene3D" id="2.30.29.30">
    <property type="entry name" value="Pleckstrin-homology domain (PH domain)/Phosphotyrosine-binding domain (PTB)"/>
    <property type="match status" value="1"/>
</dbReference>
<proteinExistence type="predicted"/>
<dbReference type="PANTHER" id="PTHR21399:SF0">
    <property type="entry name" value="METHYLOSOME SUBUNIT PICLN"/>
    <property type="match status" value="1"/>
</dbReference>
<evidence type="ECO:0000256" key="5">
    <source>
        <dbReference type="SAM" id="MobiDB-lite"/>
    </source>
</evidence>
<dbReference type="GO" id="GO:0045292">
    <property type="term" value="P:mRNA cis splicing, via spliceosome"/>
    <property type="evidence" value="ECO:0007669"/>
    <property type="project" value="TreeGrafter"/>
</dbReference>
<dbReference type="EMBL" id="CAJPDR010000074">
    <property type="protein sequence ID" value="CAF9914702.1"/>
    <property type="molecule type" value="Genomic_DNA"/>
</dbReference>
<dbReference type="PANTHER" id="PTHR21399">
    <property type="entry name" value="CHLORIDE CONDUCTANCE REGULATORY PROTEIN ICLN"/>
    <property type="match status" value="1"/>
</dbReference>
<dbReference type="OrthoDB" id="19714at2759"/>
<keyword evidence="3" id="KW-0963">Cytoplasm</keyword>
<dbReference type="GO" id="GO:0034715">
    <property type="term" value="C:pICln-Sm protein complex"/>
    <property type="evidence" value="ECO:0007669"/>
    <property type="project" value="TreeGrafter"/>
</dbReference>
<feature type="region of interest" description="Disordered" evidence="5">
    <location>
        <begin position="274"/>
        <end position="330"/>
    </location>
</feature>
<evidence type="ECO:0000256" key="1">
    <source>
        <dbReference type="ARBA" id="ARBA00004123"/>
    </source>
</evidence>
<evidence type="ECO:0000313" key="7">
    <source>
        <dbReference type="Proteomes" id="UP000664203"/>
    </source>
</evidence>
<evidence type="ECO:0008006" key="8">
    <source>
        <dbReference type="Google" id="ProtNLM"/>
    </source>
</evidence>
<feature type="compositionally biased region" description="Acidic residues" evidence="5">
    <location>
        <begin position="307"/>
        <end position="321"/>
    </location>
</feature>
<dbReference type="InterPro" id="IPR039924">
    <property type="entry name" value="ICln/Lot5/Saf5"/>
</dbReference>
<evidence type="ECO:0000256" key="2">
    <source>
        <dbReference type="ARBA" id="ARBA00004496"/>
    </source>
</evidence>
<organism evidence="6 7">
    <name type="scientific">Alectoria fallacina</name>
    <dbReference type="NCBI Taxonomy" id="1903189"/>
    <lineage>
        <taxon>Eukaryota</taxon>
        <taxon>Fungi</taxon>
        <taxon>Dikarya</taxon>
        <taxon>Ascomycota</taxon>
        <taxon>Pezizomycotina</taxon>
        <taxon>Lecanoromycetes</taxon>
        <taxon>OSLEUM clade</taxon>
        <taxon>Lecanoromycetidae</taxon>
        <taxon>Lecanorales</taxon>
        <taxon>Lecanorineae</taxon>
        <taxon>Parmeliaceae</taxon>
        <taxon>Alectoria</taxon>
    </lineage>
</organism>
<keyword evidence="4" id="KW-0539">Nucleus</keyword>
<dbReference type="GO" id="GO:0005681">
    <property type="term" value="C:spliceosomal complex"/>
    <property type="evidence" value="ECO:0007669"/>
    <property type="project" value="TreeGrafter"/>
</dbReference>
<protein>
    <recommendedName>
        <fullName evidence="8">Regulator of volume decrease after cellular swelling-domain-containing protein</fullName>
    </recommendedName>
</protein>
<evidence type="ECO:0000256" key="3">
    <source>
        <dbReference type="ARBA" id="ARBA00022490"/>
    </source>
</evidence>